<feature type="signal peptide" evidence="1">
    <location>
        <begin position="1"/>
        <end position="31"/>
    </location>
</feature>
<proteinExistence type="predicted"/>
<dbReference type="EMBL" id="FWWW01000047">
    <property type="protein sequence ID" value="SMB87180.1"/>
    <property type="molecule type" value="Genomic_DNA"/>
</dbReference>
<keyword evidence="3" id="KW-1185">Reference proteome</keyword>
<reference evidence="2 3" key="1">
    <citation type="submission" date="2017-04" db="EMBL/GenBank/DDBJ databases">
        <authorList>
            <person name="Afonso C.L."/>
            <person name="Miller P.J."/>
            <person name="Scott M.A."/>
            <person name="Spackman E."/>
            <person name="Goraichik I."/>
            <person name="Dimitrov K.M."/>
            <person name="Suarez D.L."/>
            <person name="Swayne D.E."/>
        </authorList>
    </citation>
    <scope>NUCLEOTIDE SEQUENCE [LARGE SCALE GENOMIC DNA]</scope>
    <source>
        <strain evidence="2 3">DSM 11622</strain>
    </source>
</reference>
<dbReference type="STRING" id="645990.SAMN00120144_1496"/>
<evidence type="ECO:0008006" key="4">
    <source>
        <dbReference type="Google" id="ProtNLM"/>
    </source>
</evidence>
<protein>
    <recommendedName>
        <fullName evidence="4">Transporter</fullName>
    </recommendedName>
</protein>
<dbReference type="Proteomes" id="UP000192266">
    <property type="component" value="Unassembled WGS sequence"/>
</dbReference>
<name>A0A1W1V1H9_9BACT</name>
<dbReference type="OrthoDB" id="9782650at2"/>
<organism evidence="2 3">
    <name type="scientific">Hymenobacter roseosalivarius DSM 11622</name>
    <dbReference type="NCBI Taxonomy" id="645990"/>
    <lineage>
        <taxon>Bacteria</taxon>
        <taxon>Pseudomonadati</taxon>
        <taxon>Bacteroidota</taxon>
        <taxon>Cytophagia</taxon>
        <taxon>Cytophagales</taxon>
        <taxon>Hymenobacteraceae</taxon>
        <taxon>Hymenobacter</taxon>
    </lineage>
</organism>
<keyword evidence="1" id="KW-0732">Signal</keyword>
<gene>
    <name evidence="2" type="ORF">SAMN00120144_1496</name>
</gene>
<feature type="chain" id="PRO_5012709537" description="Transporter" evidence="1">
    <location>
        <begin position="32"/>
        <end position="289"/>
    </location>
</feature>
<dbReference type="SUPFAM" id="SSF56935">
    <property type="entry name" value="Porins"/>
    <property type="match status" value="1"/>
</dbReference>
<dbReference type="AlphaFoldDB" id="A0A1W1V1H9"/>
<evidence type="ECO:0000313" key="3">
    <source>
        <dbReference type="Proteomes" id="UP000192266"/>
    </source>
</evidence>
<evidence type="ECO:0000313" key="2">
    <source>
        <dbReference type="EMBL" id="SMB87180.1"/>
    </source>
</evidence>
<accession>A0A1W1V1H9</accession>
<sequence>MNRTPLLPACCRSWLLLGVAGWLLAAPPALAGGGWTRKKQHGYAKVGLTTVSTNRYHPLTGGTIETARFRQQVYSFYGEYGLTDRLEATLSFPFYRRAAFPGLTPGRGVGDPELGLRYGLLTGSWPLAVSVAAEAPLGNPNVFGQDRTDPSIFLRLPTGDGEWNVWTRAALSHTLGRLPAYFTLSAGYNKRTGGFTDQYSYGAQVGYQLLGKLWLTATGRTLGNVRPPDLTRFGAIGLGEGVAYSTAGLGASYALTKNFSATADWAAGFGRLRNVYSGNQYTFGVAWEW</sequence>
<dbReference type="RefSeq" id="WP_084444004.1">
    <property type="nucleotide sequence ID" value="NZ_FWWW01000047.1"/>
</dbReference>
<evidence type="ECO:0000256" key="1">
    <source>
        <dbReference type="SAM" id="SignalP"/>
    </source>
</evidence>